<accession>A0ABU3QKK0</accession>
<protein>
    <submittedName>
        <fullName evidence="4">LAETG motif-containing sortase-dependent surface protein</fullName>
    </submittedName>
</protein>
<dbReference type="NCBIfam" id="NF041528">
    <property type="entry name" value="strep_LAETG"/>
    <property type="match status" value="1"/>
</dbReference>
<dbReference type="EMBL" id="JAWCTQ010000015">
    <property type="protein sequence ID" value="MDT9683295.1"/>
    <property type="molecule type" value="Genomic_DNA"/>
</dbReference>
<dbReference type="NCBIfam" id="TIGR01167">
    <property type="entry name" value="LPXTG_anchor"/>
    <property type="match status" value="1"/>
</dbReference>
<feature type="compositionally biased region" description="Low complexity" evidence="1">
    <location>
        <begin position="31"/>
        <end position="45"/>
    </location>
</feature>
<keyword evidence="2" id="KW-1133">Transmembrane helix</keyword>
<feature type="region of interest" description="Disordered" evidence="1">
    <location>
        <begin position="31"/>
        <end position="110"/>
    </location>
</feature>
<keyword evidence="5" id="KW-1185">Reference proteome</keyword>
<feature type="signal peptide" evidence="3">
    <location>
        <begin position="1"/>
        <end position="29"/>
    </location>
</feature>
<dbReference type="Proteomes" id="UP001250181">
    <property type="component" value="Unassembled WGS sequence"/>
</dbReference>
<evidence type="ECO:0000256" key="1">
    <source>
        <dbReference type="SAM" id="MobiDB-lite"/>
    </source>
</evidence>
<keyword evidence="2" id="KW-0472">Membrane</keyword>
<reference evidence="4 5" key="1">
    <citation type="submission" date="2023-09" db="EMBL/GenBank/DDBJ databases">
        <title>Streptomyces sp. nov.: A antagonism against Alternaria gaisen Producing Streptochlin, Isolated from Tamarix root soil.</title>
        <authorList>
            <person name="Chen Y."/>
        </authorList>
    </citation>
    <scope>NUCLEOTIDE SEQUENCE [LARGE SCALE GENOMIC DNA]</scope>
    <source>
        <strain evidence="4 5">TRM76323</strain>
    </source>
</reference>
<sequence>MKLRRAMAVAAATAVITPAAFLVAPAAYAAGVTPSTTESSPAATPSDDETKTGEPAPSDDTSASASPTPSADETETETPAPSNSASTSPAPSTSASPSPSPSTTPGEDEDDELKYCEDIDENFEEKALDAKISGLPGKIVAGSGWEDFRLTITNKSKLDLKEVAFYAVVENYEEEDESKWLSQYVDLQFKVPNSNEWIGIGDKEWAGGYFWGVETMKSKDFVEIDLRVRIDKAAPAGDSYALGSGGYIGDVKGQECIAENGALVDFVVLKPGSSVDDPGEATPGDGQGKDADKPDTKPQGDIKQLPVTGNLAETGSSSTLPIIGIAGGIAVVAGAGVVFALKRRQNGAAA</sequence>
<feature type="compositionally biased region" description="Low complexity" evidence="1">
    <location>
        <begin position="55"/>
        <end position="71"/>
    </location>
</feature>
<evidence type="ECO:0000313" key="4">
    <source>
        <dbReference type="EMBL" id="MDT9683295.1"/>
    </source>
</evidence>
<proteinExistence type="predicted"/>
<evidence type="ECO:0000256" key="3">
    <source>
        <dbReference type="SAM" id="SignalP"/>
    </source>
</evidence>
<name>A0ABU3QKK0_9ACTN</name>
<organism evidence="4 5">
    <name type="scientific">Streptomyces tamarix</name>
    <dbReference type="NCBI Taxonomy" id="3078565"/>
    <lineage>
        <taxon>Bacteria</taxon>
        <taxon>Bacillati</taxon>
        <taxon>Actinomycetota</taxon>
        <taxon>Actinomycetes</taxon>
        <taxon>Kitasatosporales</taxon>
        <taxon>Streptomycetaceae</taxon>
        <taxon>Streptomyces</taxon>
    </lineage>
</organism>
<keyword evidence="3" id="KW-0732">Signal</keyword>
<dbReference type="RefSeq" id="WP_315878362.1">
    <property type="nucleotide sequence ID" value="NZ_JAWCTQ010000015.1"/>
</dbReference>
<feature type="compositionally biased region" description="Low complexity" evidence="1">
    <location>
        <begin position="78"/>
        <end position="105"/>
    </location>
</feature>
<feature type="chain" id="PRO_5045175085" evidence="3">
    <location>
        <begin position="30"/>
        <end position="350"/>
    </location>
</feature>
<gene>
    <name evidence="4" type="ORF">RND61_14615</name>
</gene>
<feature type="transmembrane region" description="Helical" evidence="2">
    <location>
        <begin position="320"/>
        <end position="341"/>
    </location>
</feature>
<evidence type="ECO:0000313" key="5">
    <source>
        <dbReference type="Proteomes" id="UP001250181"/>
    </source>
</evidence>
<comment type="caution">
    <text evidence="4">The sequence shown here is derived from an EMBL/GenBank/DDBJ whole genome shotgun (WGS) entry which is preliminary data.</text>
</comment>
<keyword evidence="2" id="KW-0812">Transmembrane</keyword>
<feature type="compositionally biased region" description="Basic and acidic residues" evidence="1">
    <location>
        <begin position="287"/>
        <end position="300"/>
    </location>
</feature>
<feature type="region of interest" description="Disordered" evidence="1">
    <location>
        <begin position="274"/>
        <end position="304"/>
    </location>
</feature>
<evidence type="ECO:0000256" key="2">
    <source>
        <dbReference type="SAM" id="Phobius"/>
    </source>
</evidence>